<keyword evidence="7" id="KW-0597">Phosphoprotein</keyword>
<evidence type="ECO:0000256" key="18">
    <source>
        <dbReference type="SAM" id="Phobius"/>
    </source>
</evidence>
<dbReference type="Pfam" id="PF00512">
    <property type="entry name" value="HisKA"/>
    <property type="match status" value="1"/>
</dbReference>
<dbReference type="Pfam" id="PF11808">
    <property type="entry name" value="PhoR"/>
    <property type="match status" value="1"/>
</dbReference>
<dbReference type="Pfam" id="PF02518">
    <property type="entry name" value="HATPase_c"/>
    <property type="match status" value="1"/>
</dbReference>
<feature type="domain" description="Histidine kinase" evidence="19">
    <location>
        <begin position="212"/>
        <end position="429"/>
    </location>
</feature>
<comment type="caution">
    <text evidence="20">The sequence shown here is derived from an EMBL/GenBank/DDBJ whole genome shotgun (WGS) entry which is preliminary data.</text>
</comment>
<gene>
    <name evidence="20" type="primary">phoR</name>
    <name evidence="20" type="ORF">CWE11_10160</name>
</gene>
<dbReference type="GO" id="GO:0006355">
    <property type="term" value="P:regulation of DNA-templated transcription"/>
    <property type="evidence" value="ECO:0007669"/>
    <property type="project" value="InterPro"/>
</dbReference>
<keyword evidence="8" id="KW-0592">Phosphate transport</keyword>
<dbReference type="CDD" id="cd00082">
    <property type="entry name" value="HisKA"/>
    <property type="match status" value="1"/>
</dbReference>
<evidence type="ECO:0000256" key="5">
    <source>
        <dbReference type="ARBA" id="ARBA00022448"/>
    </source>
</evidence>
<keyword evidence="13" id="KW-0067">ATP-binding</keyword>
<name>A0A432WBW6_9GAMM</name>
<dbReference type="AlphaFoldDB" id="A0A432WBW6"/>
<dbReference type="InterPro" id="IPR003661">
    <property type="entry name" value="HisK_dim/P_dom"/>
</dbReference>
<dbReference type="GO" id="GO:0000155">
    <property type="term" value="F:phosphorelay sensor kinase activity"/>
    <property type="evidence" value="ECO:0007669"/>
    <property type="project" value="InterPro"/>
</dbReference>
<comment type="function">
    <text evidence="17">Member of the two-component regulatory system PhoR/PhoB involved in the phosphate regulon genes expression. PhoR may function as a membrane-associated protein kinase that phosphorylates PhoB in response to environmental signals.</text>
</comment>
<dbReference type="PROSITE" id="PS50109">
    <property type="entry name" value="HIS_KIN"/>
    <property type="match status" value="1"/>
</dbReference>
<dbReference type="EMBL" id="PIPM01000013">
    <property type="protein sequence ID" value="RUO29110.1"/>
    <property type="molecule type" value="Genomic_DNA"/>
</dbReference>
<evidence type="ECO:0000256" key="4">
    <source>
        <dbReference type="ARBA" id="ARBA00019665"/>
    </source>
</evidence>
<evidence type="ECO:0000256" key="12">
    <source>
        <dbReference type="ARBA" id="ARBA00022777"/>
    </source>
</evidence>
<dbReference type="NCBIfam" id="TIGR02966">
    <property type="entry name" value="phoR_proteo"/>
    <property type="match status" value="1"/>
</dbReference>
<dbReference type="SMART" id="SM00387">
    <property type="entry name" value="HATPase_c"/>
    <property type="match status" value="1"/>
</dbReference>
<dbReference type="GO" id="GO:0006817">
    <property type="term" value="P:phosphate ion transport"/>
    <property type="evidence" value="ECO:0007669"/>
    <property type="project" value="UniProtKB-KW"/>
</dbReference>
<dbReference type="Gene3D" id="3.30.450.20">
    <property type="entry name" value="PAS domain"/>
    <property type="match status" value="1"/>
</dbReference>
<evidence type="ECO:0000256" key="17">
    <source>
        <dbReference type="ARBA" id="ARBA00025207"/>
    </source>
</evidence>
<keyword evidence="9 20" id="KW-0808">Transferase</keyword>
<keyword evidence="10 18" id="KW-0812">Transmembrane</keyword>
<keyword evidence="14 18" id="KW-1133">Transmembrane helix</keyword>
<dbReference type="InterPro" id="IPR014310">
    <property type="entry name" value="Sig_transdc_His_kinase_PhoR"/>
</dbReference>
<evidence type="ECO:0000256" key="7">
    <source>
        <dbReference type="ARBA" id="ARBA00022553"/>
    </source>
</evidence>
<dbReference type="InterPro" id="IPR021766">
    <property type="entry name" value="PhoR_N"/>
</dbReference>
<dbReference type="SUPFAM" id="SSF47384">
    <property type="entry name" value="Homodimeric domain of signal transducing histidine kinase"/>
    <property type="match status" value="1"/>
</dbReference>
<dbReference type="NCBIfam" id="NF008235">
    <property type="entry name" value="PRK11006.1"/>
    <property type="match status" value="1"/>
</dbReference>
<dbReference type="FunFam" id="3.30.565.10:FF:000032">
    <property type="entry name" value="Phosphate regulon sensor histidine kinase PhoR"/>
    <property type="match status" value="1"/>
</dbReference>
<evidence type="ECO:0000256" key="14">
    <source>
        <dbReference type="ARBA" id="ARBA00022989"/>
    </source>
</evidence>
<feature type="transmembrane region" description="Helical" evidence="18">
    <location>
        <begin position="14"/>
        <end position="32"/>
    </location>
</feature>
<dbReference type="GO" id="GO:0004721">
    <property type="term" value="F:phosphoprotein phosphatase activity"/>
    <property type="evidence" value="ECO:0007669"/>
    <property type="project" value="InterPro"/>
</dbReference>
<dbReference type="Pfam" id="PF00989">
    <property type="entry name" value="PAS"/>
    <property type="match status" value="1"/>
</dbReference>
<evidence type="ECO:0000256" key="8">
    <source>
        <dbReference type="ARBA" id="ARBA00022592"/>
    </source>
</evidence>
<dbReference type="GO" id="GO:0016036">
    <property type="term" value="P:cellular response to phosphate starvation"/>
    <property type="evidence" value="ECO:0007669"/>
    <property type="project" value="TreeGrafter"/>
</dbReference>
<dbReference type="RefSeq" id="WP_126777508.1">
    <property type="nucleotide sequence ID" value="NZ_PIPM01000013.1"/>
</dbReference>
<reference evidence="20 21" key="1">
    <citation type="journal article" date="2011" name="Front. Microbiol.">
        <title>Genomic signatures of strain selection and enhancement in Bacillus atrophaeus var. globigii, a historical biowarfare simulant.</title>
        <authorList>
            <person name="Gibbons H.S."/>
            <person name="Broomall S.M."/>
            <person name="McNew L.A."/>
            <person name="Daligault H."/>
            <person name="Chapman C."/>
            <person name="Bruce D."/>
            <person name="Karavis M."/>
            <person name="Krepps M."/>
            <person name="McGregor P.A."/>
            <person name="Hong C."/>
            <person name="Park K.H."/>
            <person name="Akmal A."/>
            <person name="Feldman A."/>
            <person name="Lin J.S."/>
            <person name="Chang W.E."/>
            <person name="Higgs B.W."/>
            <person name="Demirev P."/>
            <person name="Lindquist J."/>
            <person name="Liem A."/>
            <person name="Fochler E."/>
            <person name="Read T.D."/>
            <person name="Tapia R."/>
            <person name="Johnson S."/>
            <person name="Bishop-Lilly K.A."/>
            <person name="Detter C."/>
            <person name="Han C."/>
            <person name="Sozhamannan S."/>
            <person name="Rosenzweig C.N."/>
            <person name="Skowronski E.W."/>
        </authorList>
    </citation>
    <scope>NUCLEOTIDE SEQUENCE [LARGE SCALE GENOMIC DNA]</scope>
    <source>
        <strain evidence="20 21">GYP-17</strain>
    </source>
</reference>
<evidence type="ECO:0000256" key="16">
    <source>
        <dbReference type="ARBA" id="ARBA00023136"/>
    </source>
</evidence>
<comment type="catalytic activity">
    <reaction evidence="1">
        <text>ATP + protein L-histidine = ADP + protein N-phospho-L-histidine.</text>
        <dbReference type="EC" id="2.7.13.3"/>
    </reaction>
</comment>
<evidence type="ECO:0000256" key="1">
    <source>
        <dbReference type="ARBA" id="ARBA00000085"/>
    </source>
</evidence>
<dbReference type="GO" id="GO:0005886">
    <property type="term" value="C:plasma membrane"/>
    <property type="evidence" value="ECO:0007669"/>
    <property type="project" value="UniProtKB-SubCell"/>
</dbReference>
<keyword evidence="6" id="KW-1003">Cell membrane</keyword>
<evidence type="ECO:0000256" key="6">
    <source>
        <dbReference type="ARBA" id="ARBA00022475"/>
    </source>
</evidence>
<keyword evidence="21" id="KW-1185">Reference proteome</keyword>
<keyword evidence="11" id="KW-0547">Nucleotide-binding</keyword>
<dbReference type="InterPro" id="IPR036890">
    <property type="entry name" value="HATPase_C_sf"/>
</dbReference>
<comment type="subcellular location">
    <subcellularLocation>
        <location evidence="2">Cell membrane</location>
    </subcellularLocation>
</comment>
<dbReference type="OrthoDB" id="9813151at2"/>
<evidence type="ECO:0000313" key="20">
    <source>
        <dbReference type="EMBL" id="RUO29110.1"/>
    </source>
</evidence>
<dbReference type="PANTHER" id="PTHR45453:SF1">
    <property type="entry name" value="PHOSPHATE REGULON SENSOR PROTEIN PHOR"/>
    <property type="match status" value="1"/>
</dbReference>
<dbReference type="SUPFAM" id="SSF55785">
    <property type="entry name" value="PYP-like sensor domain (PAS domain)"/>
    <property type="match status" value="1"/>
</dbReference>
<dbReference type="PRINTS" id="PR00344">
    <property type="entry name" value="BCTRLSENSOR"/>
</dbReference>
<keyword evidence="5" id="KW-0813">Transport</keyword>
<dbReference type="EC" id="2.7.13.3" evidence="3"/>
<keyword evidence="15" id="KW-0902">Two-component regulatory system</keyword>
<keyword evidence="16 18" id="KW-0472">Membrane</keyword>
<dbReference type="GO" id="GO:0005524">
    <property type="term" value="F:ATP binding"/>
    <property type="evidence" value="ECO:0007669"/>
    <property type="project" value="UniProtKB-KW"/>
</dbReference>
<dbReference type="SMART" id="SM00388">
    <property type="entry name" value="HisKA"/>
    <property type="match status" value="1"/>
</dbReference>
<evidence type="ECO:0000256" key="11">
    <source>
        <dbReference type="ARBA" id="ARBA00022741"/>
    </source>
</evidence>
<evidence type="ECO:0000259" key="19">
    <source>
        <dbReference type="PROSITE" id="PS50109"/>
    </source>
</evidence>
<evidence type="ECO:0000256" key="2">
    <source>
        <dbReference type="ARBA" id="ARBA00004236"/>
    </source>
</evidence>
<dbReference type="InterPro" id="IPR035965">
    <property type="entry name" value="PAS-like_dom_sf"/>
</dbReference>
<dbReference type="InterPro" id="IPR004358">
    <property type="entry name" value="Sig_transdc_His_kin-like_C"/>
</dbReference>
<dbReference type="InterPro" id="IPR005467">
    <property type="entry name" value="His_kinase_dom"/>
</dbReference>
<evidence type="ECO:0000256" key="13">
    <source>
        <dbReference type="ARBA" id="ARBA00022840"/>
    </source>
</evidence>
<dbReference type="InterPro" id="IPR013767">
    <property type="entry name" value="PAS_fold"/>
</dbReference>
<dbReference type="InterPro" id="IPR036097">
    <property type="entry name" value="HisK_dim/P_sf"/>
</dbReference>
<accession>A0A432WBW6</accession>
<organism evidence="20 21">
    <name type="scientific">Aliidiomarina sanyensis</name>
    <dbReference type="NCBI Taxonomy" id="1249555"/>
    <lineage>
        <taxon>Bacteria</taxon>
        <taxon>Pseudomonadati</taxon>
        <taxon>Pseudomonadota</taxon>
        <taxon>Gammaproteobacteria</taxon>
        <taxon>Alteromonadales</taxon>
        <taxon>Idiomarinaceae</taxon>
        <taxon>Aliidiomarina</taxon>
    </lineage>
</organism>
<dbReference type="Proteomes" id="UP000288405">
    <property type="component" value="Unassembled WGS sequence"/>
</dbReference>
<evidence type="ECO:0000313" key="21">
    <source>
        <dbReference type="Proteomes" id="UP000288405"/>
    </source>
</evidence>
<evidence type="ECO:0000256" key="3">
    <source>
        <dbReference type="ARBA" id="ARBA00012438"/>
    </source>
</evidence>
<dbReference type="InterPro" id="IPR050351">
    <property type="entry name" value="BphY/WalK/GraS-like"/>
</dbReference>
<dbReference type="FunFam" id="1.10.287.130:FF:000001">
    <property type="entry name" value="Two-component sensor histidine kinase"/>
    <property type="match status" value="1"/>
</dbReference>
<sequence>MERHFNLYRLIKRLILWLLPFALIGGLTGYFWQALALGQALALLWHYVFFHRLNVWLWQSRTMLPPRAPGAWSDIYDGIYGTLRRTQAKRRQLAILLQRFRHAAEAMPDASMVLQKNGNIEWTNKLAQVYFGLRWPTDKGIRITNLIRLPKFQKYFAAGKFEEAFTLNSPLGDGRELELRFMPYSDHELLVVARDVTQLRKLERMRKDFVANVSHELKTPLTVMSGYLELIEEPATVAPAVMRKAVVDMSKQTRRMQNMVDQLLLLSRMEAQIQDTYTKPVHLGAMLRQILDELRPLVEDKKLYLDAHIDDSVAVLGSEEKLRAACSNLITNAIKYTPVEGQITVRWGKIGPMAEFSVADTGAGIAPEHLPRLTERFYRVDKDRSSDTGGTGLGLSIVKHALEHHRAILQVDSRKGQGSRFWFRIPPELLVESVATKVS</sequence>
<proteinExistence type="predicted"/>
<dbReference type="PANTHER" id="PTHR45453">
    <property type="entry name" value="PHOSPHATE REGULON SENSOR PROTEIN PHOR"/>
    <property type="match status" value="1"/>
</dbReference>
<dbReference type="SUPFAM" id="SSF55874">
    <property type="entry name" value="ATPase domain of HSP90 chaperone/DNA topoisomerase II/histidine kinase"/>
    <property type="match status" value="1"/>
</dbReference>
<evidence type="ECO:0000256" key="9">
    <source>
        <dbReference type="ARBA" id="ARBA00022679"/>
    </source>
</evidence>
<evidence type="ECO:0000256" key="15">
    <source>
        <dbReference type="ARBA" id="ARBA00023012"/>
    </source>
</evidence>
<protein>
    <recommendedName>
        <fullName evidence="4">Phosphate regulon sensor protein PhoR</fullName>
        <ecNumber evidence="3">2.7.13.3</ecNumber>
    </recommendedName>
</protein>
<keyword evidence="12 20" id="KW-0418">Kinase</keyword>
<dbReference type="Gene3D" id="1.10.287.130">
    <property type="match status" value="1"/>
</dbReference>
<dbReference type="InterPro" id="IPR003594">
    <property type="entry name" value="HATPase_dom"/>
</dbReference>
<evidence type="ECO:0000256" key="10">
    <source>
        <dbReference type="ARBA" id="ARBA00022692"/>
    </source>
</evidence>
<dbReference type="Gene3D" id="3.30.565.10">
    <property type="entry name" value="Histidine kinase-like ATPase, C-terminal domain"/>
    <property type="match status" value="1"/>
</dbReference>